<dbReference type="FunFam" id="4.10.400.10:FF:000047">
    <property type="entry name" value="Prolow-density lipoprotein receptor-related protein 1"/>
    <property type="match status" value="1"/>
</dbReference>
<dbReference type="AlphaFoldDB" id="A0A3P8RX50"/>
<name>A0A3P8RX50_AMPPE</name>
<keyword evidence="4" id="KW-0677">Repeat</keyword>
<dbReference type="PANTHER" id="PTHR22722:SF5">
    <property type="entry name" value="LOW-DENSITY LIPOPROTEIN RECEPTOR-RELATED PROTEIN 1B"/>
    <property type="match status" value="1"/>
</dbReference>
<feature type="disulfide bond" evidence="10">
    <location>
        <begin position="118"/>
        <end position="133"/>
    </location>
</feature>
<dbReference type="Ensembl" id="ENSAPET00000004556.1">
    <property type="protein sequence ID" value="ENSAPEP00000004437.1"/>
    <property type="gene ID" value="ENSAPEG00000003202.1"/>
</dbReference>
<keyword evidence="6" id="KW-0472">Membrane</keyword>
<reference evidence="11" key="3">
    <citation type="submission" date="2025-09" db="UniProtKB">
        <authorList>
            <consortium name="Ensembl"/>
        </authorList>
    </citation>
    <scope>IDENTIFICATION</scope>
</reference>
<dbReference type="STRING" id="161767.ENSAPEP00000004437"/>
<evidence type="ECO:0000256" key="8">
    <source>
        <dbReference type="ARBA" id="ARBA00023170"/>
    </source>
</evidence>
<dbReference type="GO" id="GO:0043235">
    <property type="term" value="C:receptor complex"/>
    <property type="evidence" value="ECO:0007669"/>
    <property type="project" value="TreeGrafter"/>
</dbReference>
<evidence type="ECO:0000256" key="2">
    <source>
        <dbReference type="ARBA" id="ARBA00022692"/>
    </source>
</evidence>
<evidence type="ECO:0000256" key="4">
    <source>
        <dbReference type="ARBA" id="ARBA00022737"/>
    </source>
</evidence>
<sequence length="204" mass="23063">LFTHPWIHTCITKHQCGLVCVLGRHCPLDEFQCNNTLCKPLAWKCDGEDDCGDNSDENPDECSECRVVSLTHLVCQSSSFVLMYFSLSVRLSGKFQCPPTRAFRCQNDRVCLQVSKRCDGVSNCGDNSDELNCRKLRNCCSIIWFVKSSIFSTLIKDKLTFICVCKCSRAYVLISKHTAGAYYISPPLIDKKAKLVHFNNEKAK</sequence>
<accession>A0A3P8RX50</accession>
<dbReference type="GO" id="GO:0005041">
    <property type="term" value="F:low-density lipoprotein particle receptor activity"/>
    <property type="evidence" value="ECO:0007669"/>
    <property type="project" value="TreeGrafter"/>
</dbReference>
<dbReference type="PROSITE" id="PS01209">
    <property type="entry name" value="LDLRA_1"/>
    <property type="match status" value="1"/>
</dbReference>
<reference evidence="11" key="2">
    <citation type="submission" date="2025-08" db="UniProtKB">
        <authorList>
            <consortium name="Ensembl"/>
        </authorList>
    </citation>
    <scope>IDENTIFICATION</scope>
</reference>
<dbReference type="CDD" id="cd00112">
    <property type="entry name" value="LDLa"/>
    <property type="match status" value="2"/>
</dbReference>
<evidence type="ECO:0000256" key="1">
    <source>
        <dbReference type="ARBA" id="ARBA00004479"/>
    </source>
</evidence>
<dbReference type="InterPro" id="IPR002172">
    <property type="entry name" value="LDrepeatLR_classA_rpt"/>
</dbReference>
<dbReference type="Proteomes" id="UP000265080">
    <property type="component" value="Chromosome 8"/>
</dbReference>
<evidence type="ECO:0000313" key="11">
    <source>
        <dbReference type="Ensembl" id="ENSAPEP00000004437.1"/>
    </source>
</evidence>
<keyword evidence="5" id="KW-1133">Transmembrane helix</keyword>
<dbReference type="PRINTS" id="PR00261">
    <property type="entry name" value="LDLRECEPTOR"/>
</dbReference>
<keyword evidence="7 10" id="KW-1015">Disulfide bond</keyword>
<dbReference type="PANTHER" id="PTHR22722">
    <property type="entry name" value="LOW-DENSITY LIPOPROTEIN RECEPTOR-RELATED PROTEIN 2-RELATED"/>
    <property type="match status" value="1"/>
</dbReference>
<dbReference type="PROSITE" id="PS50068">
    <property type="entry name" value="LDLRA_2"/>
    <property type="match status" value="2"/>
</dbReference>
<proteinExistence type="predicted"/>
<protein>
    <submittedName>
        <fullName evidence="11">Uncharacterized protein</fullName>
    </submittedName>
</protein>
<dbReference type="Gene3D" id="4.10.400.10">
    <property type="entry name" value="Low-density Lipoprotein Receptor"/>
    <property type="match status" value="2"/>
</dbReference>
<comment type="caution">
    <text evidence="10">Lacks conserved residue(s) required for the propagation of feature annotation.</text>
</comment>
<feature type="disulfide bond" evidence="10">
    <location>
        <begin position="33"/>
        <end position="51"/>
    </location>
</feature>
<reference evidence="11 12" key="1">
    <citation type="submission" date="2018-03" db="EMBL/GenBank/DDBJ databases">
        <title>Finding Nemo's genes: A chromosome-scale reference assembly of the genome of the orange clownfish Amphiprion percula.</title>
        <authorList>
            <person name="Lehmann R."/>
        </authorList>
    </citation>
    <scope>NUCLEOTIDE SEQUENCE</scope>
</reference>
<keyword evidence="8" id="KW-0675">Receptor</keyword>
<dbReference type="FunFam" id="4.10.400.10:FF:000012">
    <property type="entry name" value="Low-density lipoprotein receptor-related protein 1"/>
    <property type="match status" value="1"/>
</dbReference>
<dbReference type="InterPro" id="IPR051221">
    <property type="entry name" value="LDLR-related"/>
</dbReference>
<evidence type="ECO:0000313" key="12">
    <source>
        <dbReference type="Proteomes" id="UP000265080"/>
    </source>
</evidence>
<evidence type="ECO:0000256" key="5">
    <source>
        <dbReference type="ARBA" id="ARBA00022989"/>
    </source>
</evidence>
<organism evidence="11 12">
    <name type="scientific">Amphiprion percula</name>
    <name type="common">Orange clownfish</name>
    <name type="synonym">Lutjanus percula</name>
    <dbReference type="NCBI Taxonomy" id="161767"/>
    <lineage>
        <taxon>Eukaryota</taxon>
        <taxon>Metazoa</taxon>
        <taxon>Chordata</taxon>
        <taxon>Craniata</taxon>
        <taxon>Vertebrata</taxon>
        <taxon>Euteleostomi</taxon>
        <taxon>Actinopterygii</taxon>
        <taxon>Neopterygii</taxon>
        <taxon>Teleostei</taxon>
        <taxon>Neoteleostei</taxon>
        <taxon>Acanthomorphata</taxon>
        <taxon>Ovalentaria</taxon>
        <taxon>Pomacentridae</taxon>
        <taxon>Amphiprion</taxon>
    </lineage>
</organism>
<dbReference type="GO" id="GO:0005886">
    <property type="term" value="C:plasma membrane"/>
    <property type="evidence" value="ECO:0007669"/>
    <property type="project" value="TreeGrafter"/>
</dbReference>
<keyword evidence="9" id="KW-0325">Glycoprotein</keyword>
<evidence type="ECO:0000256" key="6">
    <source>
        <dbReference type="ARBA" id="ARBA00023136"/>
    </source>
</evidence>
<dbReference type="SMART" id="SM00192">
    <property type="entry name" value="LDLa"/>
    <property type="match status" value="2"/>
</dbReference>
<keyword evidence="2" id="KW-0812">Transmembrane</keyword>
<feature type="disulfide bond" evidence="10">
    <location>
        <begin position="26"/>
        <end position="38"/>
    </location>
</feature>
<dbReference type="SUPFAM" id="SSF57424">
    <property type="entry name" value="LDL receptor-like module"/>
    <property type="match status" value="2"/>
</dbReference>
<evidence type="ECO:0000256" key="3">
    <source>
        <dbReference type="ARBA" id="ARBA00022729"/>
    </source>
</evidence>
<evidence type="ECO:0000256" key="10">
    <source>
        <dbReference type="PROSITE-ProRule" id="PRU00124"/>
    </source>
</evidence>
<evidence type="ECO:0000256" key="7">
    <source>
        <dbReference type="ARBA" id="ARBA00023157"/>
    </source>
</evidence>
<dbReference type="InterPro" id="IPR023415">
    <property type="entry name" value="LDLR_class-A_CS"/>
</dbReference>
<comment type="subcellular location">
    <subcellularLocation>
        <location evidence="1">Membrane</location>
        <topology evidence="1">Single-pass type I membrane protein</topology>
    </subcellularLocation>
</comment>
<evidence type="ECO:0000256" key="9">
    <source>
        <dbReference type="ARBA" id="ARBA00023180"/>
    </source>
</evidence>
<keyword evidence="12" id="KW-1185">Reference proteome</keyword>
<dbReference type="Pfam" id="PF00057">
    <property type="entry name" value="Ldl_recept_a"/>
    <property type="match status" value="2"/>
</dbReference>
<keyword evidence="3" id="KW-0732">Signal</keyword>
<dbReference type="InterPro" id="IPR036055">
    <property type="entry name" value="LDL_receptor-like_sf"/>
</dbReference>